<reference evidence="4" key="1">
    <citation type="submission" date="2022-11" db="EMBL/GenBank/DDBJ databases">
        <authorList>
            <person name="Kikuchi T."/>
        </authorList>
    </citation>
    <scope>NUCLEOTIDE SEQUENCE</scope>
    <source>
        <strain evidence="4">PS1010</strain>
    </source>
</reference>
<dbReference type="AlphaFoldDB" id="A0A9P1N305"/>
<dbReference type="Proteomes" id="UP001152747">
    <property type="component" value="Unassembled WGS sequence"/>
</dbReference>
<dbReference type="Pfam" id="PF01549">
    <property type="entry name" value="ShK"/>
    <property type="match status" value="1"/>
</dbReference>
<gene>
    <name evidence="4" type="ORF">CAMP_LOCUS12137</name>
</gene>
<feature type="disulfide bond" evidence="1">
    <location>
        <begin position="68"/>
        <end position="102"/>
    </location>
</feature>
<protein>
    <recommendedName>
        <fullName evidence="3">ShKT domain-containing protein</fullName>
    </recommendedName>
</protein>
<accession>A0A9P1N305</accession>
<dbReference type="EMBL" id="CANHGI010000004">
    <property type="protein sequence ID" value="CAI5449500.1"/>
    <property type="molecule type" value="Genomic_DNA"/>
</dbReference>
<feature type="signal peptide" evidence="2">
    <location>
        <begin position="1"/>
        <end position="15"/>
    </location>
</feature>
<proteinExistence type="predicted"/>
<evidence type="ECO:0000313" key="5">
    <source>
        <dbReference type="Proteomes" id="UP001152747"/>
    </source>
</evidence>
<feature type="domain" description="ShKT" evidence="3">
    <location>
        <begin position="68"/>
        <end position="102"/>
    </location>
</feature>
<evidence type="ECO:0000256" key="1">
    <source>
        <dbReference type="PROSITE-ProRule" id="PRU01005"/>
    </source>
</evidence>
<evidence type="ECO:0000259" key="3">
    <source>
        <dbReference type="PROSITE" id="PS51670"/>
    </source>
</evidence>
<comment type="caution">
    <text evidence="1">Lacks conserved residue(s) required for the propagation of feature annotation.</text>
</comment>
<sequence length="187" mass="19575">MFVLFFILLPQFVRSQYGLFGYGNTNYGNPILNNQYGAGLPMLGYGQPLMSITPFTANNNGVGVGGGCVDMNPQCALWASTGQCATNMMVMRTQCALSCGLCASPYGSLPGMGFGMSPSLGMGYPQLGLGGIAPSMGIGMNNFGGVGNYGINPFMGRSIYETDLLQQPSKTSLSNLLSGSKTIGRNL</sequence>
<dbReference type="OrthoDB" id="5868945at2759"/>
<evidence type="ECO:0000313" key="4">
    <source>
        <dbReference type="EMBL" id="CAI5449500.1"/>
    </source>
</evidence>
<keyword evidence="5" id="KW-1185">Reference proteome</keyword>
<comment type="caution">
    <text evidence="4">The sequence shown here is derived from an EMBL/GenBank/DDBJ whole genome shotgun (WGS) entry which is preliminary data.</text>
</comment>
<keyword evidence="1" id="KW-1015">Disulfide bond</keyword>
<evidence type="ECO:0000256" key="2">
    <source>
        <dbReference type="SAM" id="SignalP"/>
    </source>
</evidence>
<organism evidence="4 5">
    <name type="scientific">Caenorhabditis angaria</name>
    <dbReference type="NCBI Taxonomy" id="860376"/>
    <lineage>
        <taxon>Eukaryota</taxon>
        <taxon>Metazoa</taxon>
        <taxon>Ecdysozoa</taxon>
        <taxon>Nematoda</taxon>
        <taxon>Chromadorea</taxon>
        <taxon>Rhabditida</taxon>
        <taxon>Rhabditina</taxon>
        <taxon>Rhabditomorpha</taxon>
        <taxon>Rhabditoidea</taxon>
        <taxon>Rhabditidae</taxon>
        <taxon>Peloderinae</taxon>
        <taxon>Caenorhabditis</taxon>
    </lineage>
</organism>
<keyword evidence="2" id="KW-0732">Signal</keyword>
<name>A0A9P1N305_9PELO</name>
<dbReference type="InterPro" id="IPR003582">
    <property type="entry name" value="ShKT_dom"/>
</dbReference>
<dbReference type="Gene3D" id="1.10.10.1940">
    <property type="match status" value="1"/>
</dbReference>
<dbReference type="PROSITE" id="PS51670">
    <property type="entry name" value="SHKT"/>
    <property type="match status" value="1"/>
</dbReference>
<feature type="chain" id="PRO_5040204341" description="ShKT domain-containing protein" evidence="2">
    <location>
        <begin position="16"/>
        <end position="187"/>
    </location>
</feature>
<dbReference type="SMART" id="SM00254">
    <property type="entry name" value="ShKT"/>
    <property type="match status" value="1"/>
</dbReference>